<dbReference type="Pfam" id="PF01925">
    <property type="entry name" value="TauE"/>
    <property type="match status" value="1"/>
</dbReference>
<dbReference type="EMBL" id="LS992241">
    <property type="protein sequence ID" value="SYX87568.1"/>
    <property type="molecule type" value="Genomic_DNA"/>
</dbReference>
<dbReference type="InterPro" id="IPR002781">
    <property type="entry name" value="TM_pro_TauE-like"/>
</dbReference>
<keyword evidence="3 6" id="KW-0812">Transmembrane</keyword>
<keyword evidence="5 6" id="KW-0472">Membrane</keyword>
<evidence type="ECO:0000256" key="4">
    <source>
        <dbReference type="ARBA" id="ARBA00022989"/>
    </source>
</evidence>
<gene>
    <name evidence="7" type="primary">yunE</name>
    <name evidence="7" type="ORF">PBLR_15998</name>
</gene>
<feature type="transmembrane region" description="Helical" evidence="6">
    <location>
        <begin position="194"/>
        <end position="216"/>
    </location>
</feature>
<keyword evidence="4 6" id="KW-1133">Transmembrane helix</keyword>
<reference evidence="8" key="1">
    <citation type="submission" date="2018-08" db="EMBL/GenBank/DDBJ databases">
        <authorList>
            <person name="Chevrot R."/>
        </authorList>
    </citation>
    <scope>NUCLEOTIDE SEQUENCE [LARGE SCALE GENOMIC DNA]</scope>
</reference>
<feature type="transmembrane region" description="Helical" evidence="6">
    <location>
        <begin position="159"/>
        <end position="187"/>
    </location>
</feature>
<name>A0A383RKM1_PAEAL</name>
<evidence type="ECO:0000256" key="1">
    <source>
        <dbReference type="ARBA" id="ARBA00004141"/>
    </source>
</evidence>
<dbReference type="RefSeq" id="WP_138189133.1">
    <property type="nucleotide sequence ID" value="NZ_LS992241.1"/>
</dbReference>
<dbReference type="PANTHER" id="PTHR43701:SF2">
    <property type="entry name" value="MEMBRANE TRANSPORTER PROTEIN YJNA-RELATED"/>
    <property type="match status" value="1"/>
</dbReference>
<comment type="similarity">
    <text evidence="2 6">Belongs to the 4-toluene sulfonate uptake permease (TSUP) (TC 2.A.102) family.</text>
</comment>
<dbReference type="Proteomes" id="UP000304148">
    <property type="component" value="Chromosome"/>
</dbReference>
<feature type="transmembrane region" description="Helical" evidence="6">
    <location>
        <begin position="6"/>
        <end position="38"/>
    </location>
</feature>
<feature type="transmembrane region" description="Helical" evidence="6">
    <location>
        <begin position="50"/>
        <end position="70"/>
    </location>
</feature>
<protein>
    <recommendedName>
        <fullName evidence="6">Probable membrane transporter protein</fullName>
    </recommendedName>
</protein>
<organism evidence="7 8">
    <name type="scientific">Paenibacillus alvei</name>
    <name type="common">Bacillus alvei</name>
    <dbReference type="NCBI Taxonomy" id="44250"/>
    <lineage>
        <taxon>Bacteria</taxon>
        <taxon>Bacillati</taxon>
        <taxon>Bacillota</taxon>
        <taxon>Bacilli</taxon>
        <taxon>Bacillales</taxon>
        <taxon>Paenibacillaceae</taxon>
        <taxon>Paenibacillus</taxon>
    </lineage>
</organism>
<proteinExistence type="inferred from homology"/>
<evidence type="ECO:0000256" key="3">
    <source>
        <dbReference type="ARBA" id="ARBA00022692"/>
    </source>
</evidence>
<evidence type="ECO:0000256" key="5">
    <source>
        <dbReference type="ARBA" id="ARBA00023136"/>
    </source>
</evidence>
<evidence type="ECO:0000313" key="8">
    <source>
        <dbReference type="Proteomes" id="UP000304148"/>
    </source>
</evidence>
<feature type="transmembrane region" description="Helical" evidence="6">
    <location>
        <begin position="106"/>
        <end position="124"/>
    </location>
</feature>
<dbReference type="PANTHER" id="PTHR43701">
    <property type="entry name" value="MEMBRANE TRANSPORTER PROTEIN MJ0441-RELATED"/>
    <property type="match status" value="1"/>
</dbReference>
<dbReference type="AlphaFoldDB" id="A0A383RKM1"/>
<dbReference type="InterPro" id="IPR051598">
    <property type="entry name" value="TSUP/Inactive_protease-like"/>
</dbReference>
<comment type="subcellular location">
    <subcellularLocation>
        <location evidence="6">Cell membrane</location>
        <topology evidence="6">Multi-pass membrane protein</topology>
    </subcellularLocation>
    <subcellularLocation>
        <location evidence="1">Membrane</location>
        <topology evidence="1">Multi-pass membrane protein</topology>
    </subcellularLocation>
</comment>
<accession>A0A383RKM1</accession>
<evidence type="ECO:0000256" key="2">
    <source>
        <dbReference type="ARBA" id="ARBA00009142"/>
    </source>
</evidence>
<feature type="transmembrane region" description="Helical" evidence="6">
    <location>
        <begin position="250"/>
        <end position="272"/>
    </location>
</feature>
<dbReference type="GO" id="GO:0005886">
    <property type="term" value="C:plasma membrane"/>
    <property type="evidence" value="ECO:0007669"/>
    <property type="project" value="UniProtKB-SubCell"/>
</dbReference>
<evidence type="ECO:0000313" key="7">
    <source>
        <dbReference type="EMBL" id="SYX87568.1"/>
    </source>
</evidence>
<keyword evidence="6" id="KW-1003">Cell membrane</keyword>
<feature type="transmembrane region" description="Helical" evidence="6">
    <location>
        <begin position="222"/>
        <end position="243"/>
    </location>
</feature>
<sequence length="274" mass="29014">MAATIVFLVLIGLIAATFGSLVGLGGGIIIVPGLIFFGPHLLGEAISSQTAVGTSLAVLIFTALSSTLAYMKVKRVDWRSGAIYFITSGPASMLGAALTEYFKDNVFNLVFGFFMLGMAILMIVKERLKPVNITWRGTRTYVDPSGHATEYGYSVVPMLFIGFAVGFISGLFGIGGGSLFVPLMVLLFRYPPHVASATSMFVIFLSSILGTTVHAWNGSVDWMLVAVLAPSAWIGGRLGAAIANRMSGKGLLLVLRITLFVLAVRMIVSGFAGS</sequence>
<evidence type="ECO:0000256" key="6">
    <source>
        <dbReference type="RuleBase" id="RU363041"/>
    </source>
</evidence>